<evidence type="ECO:0000256" key="11">
    <source>
        <dbReference type="ARBA" id="ARBA00023268"/>
    </source>
</evidence>
<dbReference type="SUPFAM" id="SSF48179">
    <property type="entry name" value="6-phosphogluconate dehydrogenase C-terminal domain-like"/>
    <property type="match status" value="2"/>
</dbReference>
<evidence type="ECO:0000256" key="5">
    <source>
        <dbReference type="ARBA" id="ARBA00023002"/>
    </source>
</evidence>
<name>A0A6N9T5W0_9HYPH</name>
<comment type="pathway">
    <text evidence="2">Lipid metabolism; fatty acid beta-oxidation.</text>
</comment>
<keyword evidence="5" id="KW-0560">Oxidoreductase</keyword>
<evidence type="ECO:0000256" key="2">
    <source>
        <dbReference type="ARBA" id="ARBA00005005"/>
    </source>
</evidence>
<dbReference type="AlphaFoldDB" id="A0A6N9T5W0"/>
<dbReference type="UniPathway" id="UPA00659"/>
<dbReference type="InterPro" id="IPR036291">
    <property type="entry name" value="NAD(P)-bd_dom_sf"/>
</dbReference>
<dbReference type="GO" id="GO:0006635">
    <property type="term" value="P:fatty acid beta-oxidation"/>
    <property type="evidence" value="ECO:0007669"/>
    <property type="project" value="UniProtKB-UniPathway"/>
</dbReference>
<dbReference type="InterPro" id="IPR029045">
    <property type="entry name" value="ClpP/crotonase-like_dom_sf"/>
</dbReference>
<keyword evidence="11" id="KW-0511">Multifunctional enzyme</keyword>
<dbReference type="GO" id="GO:0004300">
    <property type="term" value="F:enoyl-CoA hydratase activity"/>
    <property type="evidence" value="ECO:0007669"/>
    <property type="project" value="UniProtKB-ARBA"/>
</dbReference>
<evidence type="ECO:0000256" key="3">
    <source>
        <dbReference type="ARBA" id="ARBA00022832"/>
    </source>
</evidence>
<keyword evidence="8" id="KW-0576">Peroxisome</keyword>
<organism evidence="15 16">
    <name type="scientific">Jiella pacifica</name>
    <dbReference type="NCBI Taxonomy" id="2696469"/>
    <lineage>
        <taxon>Bacteria</taxon>
        <taxon>Pseudomonadati</taxon>
        <taxon>Pseudomonadota</taxon>
        <taxon>Alphaproteobacteria</taxon>
        <taxon>Hyphomicrobiales</taxon>
        <taxon>Aurantimonadaceae</taxon>
        <taxon>Jiella</taxon>
    </lineage>
</organism>
<evidence type="ECO:0000256" key="1">
    <source>
        <dbReference type="ARBA" id="ARBA00004275"/>
    </source>
</evidence>
<evidence type="ECO:0000256" key="4">
    <source>
        <dbReference type="ARBA" id="ARBA00022963"/>
    </source>
</evidence>
<evidence type="ECO:0000256" key="12">
    <source>
        <dbReference type="ARBA" id="ARBA00049556"/>
    </source>
</evidence>
<evidence type="ECO:0000256" key="10">
    <source>
        <dbReference type="ARBA" id="ARBA00023239"/>
    </source>
</evidence>
<comment type="caution">
    <text evidence="15">The sequence shown here is derived from an EMBL/GenBank/DDBJ whole genome shotgun (WGS) entry which is preliminary data.</text>
</comment>
<gene>
    <name evidence="15" type="ORF">GTK09_16195</name>
</gene>
<evidence type="ECO:0000256" key="8">
    <source>
        <dbReference type="ARBA" id="ARBA00023140"/>
    </source>
</evidence>
<keyword evidence="7" id="KW-0443">Lipid metabolism</keyword>
<comment type="subcellular location">
    <subcellularLocation>
        <location evidence="1">Peroxisome</location>
    </subcellularLocation>
</comment>
<dbReference type="InterPro" id="IPR006176">
    <property type="entry name" value="3-OHacyl-CoA_DH_NAD-bd"/>
</dbReference>
<keyword evidence="4" id="KW-0442">Lipid degradation</keyword>
<protein>
    <submittedName>
        <fullName evidence="15">Uncharacterized protein</fullName>
    </submittedName>
</protein>
<dbReference type="SUPFAM" id="SSF51735">
    <property type="entry name" value="NAD(P)-binding Rossmann-fold domains"/>
    <property type="match status" value="1"/>
</dbReference>
<evidence type="ECO:0000256" key="7">
    <source>
        <dbReference type="ARBA" id="ARBA00023098"/>
    </source>
</evidence>
<dbReference type="InterPro" id="IPR006108">
    <property type="entry name" value="3HC_DH_C"/>
</dbReference>
<dbReference type="GO" id="GO:0003857">
    <property type="term" value="F:(3S)-3-hydroxyacyl-CoA dehydrogenase (NAD+) activity"/>
    <property type="evidence" value="ECO:0007669"/>
    <property type="project" value="UniProtKB-EC"/>
</dbReference>
<keyword evidence="16" id="KW-1185">Reference proteome</keyword>
<dbReference type="Gene3D" id="1.10.1040.50">
    <property type="match status" value="1"/>
</dbReference>
<dbReference type="Gene3D" id="3.40.50.720">
    <property type="entry name" value="NAD(P)-binding Rossmann-like Domain"/>
    <property type="match status" value="1"/>
</dbReference>
<keyword evidence="10" id="KW-0456">Lyase</keyword>
<evidence type="ECO:0000256" key="9">
    <source>
        <dbReference type="ARBA" id="ARBA00023235"/>
    </source>
</evidence>
<dbReference type="FunFam" id="3.40.50.720:FF:000009">
    <property type="entry name" value="Fatty oxidation complex, alpha subunit"/>
    <property type="match status" value="1"/>
</dbReference>
<evidence type="ECO:0000313" key="15">
    <source>
        <dbReference type="EMBL" id="NDW05962.1"/>
    </source>
</evidence>
<dbReference type="CDD" id="cd06558">
    <property type="entry name" value="crotonase-like"/>
    <property type="match status" value="1"/>
</dbReference>
<keyword evidence="3" id="KW-0276">Fatty acid metabolism</keyword>
<keyword evidence="9" id="KW-0413">Isomerase</keyword>
<dbReference type="EMBL" id="JAAAMG010000013">
    <property type="protein sequence ID" value="NDW05962.1"/>
    <property type="molecule type" value="Genomic_DNA"/>
</dbReference>
<dbReference type="Proteomes" id="UP000469011">
    <property type="component" value="Unassembled WGS sequence"/>
</dbReference>
<feature type="domain" description="3-hydroxyacyl-CoA dehydrogenase NAD binding" evidence="14">
    <location>
        <begin position="296"/>
        <end position="471"/>
    </location>
</feature>
<dbReference type="Gene3D" id="3.90.226.10">
    <property type="entry name" value="2-enoyl-CoA Hydratase, Chain A, domain 1"/>
    <property type="match status" value="1"/>
</dbReference>
<dbReference type="Pfam" id="PF00378">
    <property type="entry name" value="ECH_1"/>
    <property type="match status" value="1"/>
</dbReference>
<evidence type="ECO:0000259" key="14">
    <source>
        <dbReference type="Pfam" id="PF02737"/>
    </source>
</evidence>
<keyword evidence="6" id="KW-0520">NAD</keyword>
<dbReference type="GO" id="GO:0016853">
    <property type="term" value="F:isomerase activity"/>
    <property type="evidence" value="ECO:0007669"/>
    <property type="project" value="UniProtKB-KW"/>
</dbReference>
<dbReference type="InterPro" id="IPR001753">
    <property type="entry name" value="Enoyl-CoA_hydra/iso"/>
</dbReference>
<reference evidence="15 16" key="1">
    <citation type="submission" date="2020-01" db="EMBL/GenBank/DDBJ databases">
        <title>Jiella pacifica sp. nov.</title>
        <authorList>
            <person name="Xue Z."/>
            <person name="Zhu S."/>
            <person name="Chen J."/>
            <person name="Yang J."/>
        </authorList>
    </citation>
    <scope>NUCLEOTIDE SEQUENCE [LARGE SCALE GENOMIC DNA]</scope>
    <source>
        <strain evidence="15 16">40Bstr34</strain>
    </source>
</reference>
<dbReference type="SUPFAM" id="SSF52096">
    <property type="entry name" value="ClpP/crotonase"/>
    <property type="match status" value="1"/>
</dbReference>
<accession>A0A6N9T5W0</accession>
<dbReference type="InterPro" id="IPR008927">
    <property type="entry name" value="6-PGluconate_DH-like_C_sf"/>
</dbReference>
<evidence type="ECO:0000259" key="13">
    <source>
        <dbReference type="Pfam" id="PF00725"/>
    </source>
</evidence>
<dbReference type="GO" id="GO:0070403">
    <property type="term" value="F:NAD+ binding"/>
    <property type="evidence" value="ECO:0007669"/>
    <property type="project" value="InterPro"/>
</dbReference>
<evidence type="ECO:0000313" key="16">
    <source>
        <dbReference type="Proteomes" id="UP000469011"/>
    </source>
</evidence>
<sequence>MNRDETFGNGKIELRIDGDVAVVVIDNPPVNAGSHDVRRGLLEAFAAIESMEGIVGVVLAGANGTFVAGSDLKEFGAPLGEPQLPSVIAAIEAMALPVVAALDGAALGGGFELSLGCDGRVAATGTVMGLPEVGLGIVPGAGGTQRLPRLAGIPTSLGMICGARRIAAEEALRLGLIDAVAGDDLRMAAADLARRLGGKRRVRDLAVPAADPAELEAARSAALKAGKHRPAAIAAARLVELAATTPFDEALAEERRIFQDIRLSPEAVALRHVFFAERAAGRVDGLSAAPRKIQLAAVIGAGTMGAGIAYALLRAGFGVVLIEQNEAALAAGRERVEDLVAGDAAKGRIGEDEAAGMRARLSPVADLAAVAKVELVVEAVFEDMAVKSALLADLGRIAAPQTILASNTSYLDLDALAAASGRPDRVVGLHFFSPAHVMKLLEVVRGAKTSDETLATGLWLGRRLKKTAIVAGVGEGFVGNRLYAAYRGQAEMLVEDGALPWQVDAALEGFGMAMGPLAVSDLSGLDIAFARRKRLAATRDPAERYVKLPDMLCDVGRLGRKTGAGWYRYDGGKRHPDPAVERLILSEAEAAGRERRAIPDEECRDRALAALVNEAALVLDEGIAQRASDIDVAFVNGYGFPRWRGGPLWWAAHEGRSAVLAALPQVAAAVGHGFRRGDVEAMLERIGG</sequence>
<evidence type="ECO:0000256" key="6">
    <source>
        <dbReference type="ARBA" id="ARBA00023027"/>
    </source>
</evidence>
<dbReference type="PANTHER" id="PTHR23309">
    <property type="entry name" value="3-HYDROXYACYL-COA DEHYROGENASE"/>
    <property type="match status" value="1"/>
</dbReference>
<dbReference type="Pfam" id="PF02737">
    <property type="entry name" value="3HCDH_N"/>
    <property type="match status" value="1"/>
</dbReference>
<feature type="domain" description="3-hydroxyacyl-CoA dehydrogenase C-terminal" evidence="13">
    <location>
        <begin position="476"/>
        <end position="569"/>
    </location>
</feature>
<dbReference type="FunFam" id="1.10.1040.50:FF:000006">
    <property type="entry name" value="Peroxisomal bifunctional enzyme"/>
    <property type="match status" value="1"/>
</dbReference>
<comment type="catalytic activity">
    <reaction evidence="12">
        <text>a (3S)-3-hydroxyacyl-CoA + NAD(+) = a 3-oxoacyl-CoA + NADH + H(+)</text>
        <dbReference type="Rhea" id="RHEA:22432"/>
        <dbReference type="ChEBI" id="CHEBI:15378"/>
        <dbReference type="ChEBI" id="CHEBI:57318"/>
        <dbReference type="ChEBI" id="CHEBI:57540"/>
        <dbReference type="ChEBI" id="CHEBI:57945"/>
        <dbReference type="ChEBI" id="CHEBI:90726"/>
        <dbReference type="EC" id="1.1.1.35"/>
    </reaction>
</comment>
<proteinExistence type="predicted"/>
<dbReference type="RefSeq" id="WP_163464384.1">
    <property type="nucleotide sequence ID" value="NZ_JAAAMG010000013.1"/>
</dbReference>
<dbReference type="Pfam" id="PF00725">
    <property type="entry name" value="3HCDH"/>
    <property type="match status" value="1"/>
</dbReference>